<dbReference type="KEGG" id="csem:103383676"/>
<dbReference type="PANTHER" id="PTHR10949">
    <property type="entry name" value="LIPOYL SYNTHASE"/>
    <property type="match status" value="1"/>
</dbReference>
<protein>
    <recommendedName>
        <fullName evidence="9">Lipoyl synthase, mitochondrial</fullName>
        <ecNumber evidence="9">2.8.1.8</ecNumber>
    </recommendedName>
    <alternativeName>
        <fullName evidence="9">Lipoate synthase</fullName>
        <shortName evidence="9">LS</shortName>
        <shortName evidence="9">Lip-syn</shortName>
    </alternativeName>
    <alternativeName>
        <fullName evidence="9">Lipoic acid synthase</fullName>
    </alternativeName>
</protein>
<dbReference type="GO" id="GO:0046872">
    <property type="term" value="F:metal ion binding"/>
    <property type="evidence" value="ECO:0007669"/>
    <property type="project" value="UniProtKB-KW"/>
</dbReference>
<dbReference type="SFLD" id="SFLDS00029">
    <property type="entry name" value="Radical_SAM"/>
    <property type="match status" value="1"/>
</dbReference>
<evidence type="ECO:0000256" key="5">
    <source>
        <dbReference type="ARBA" id="ARBA00022723"/>
    </source>
</evidence>
<keyword evidence="12" id="KW-1185">Reference proteome</keyword>
<feature type="domain" description="Radical SAM core" evidence="10">
    <location>
        <begin position="158"/>
        <end position="379"/>
    </location>
</feature>
<dbReference type="GO" id="GO:0016992">
    <property type="term" value="F:lipoate synthase activity"/>
    <property type="evidence" value="ECO:0007669"/>
    <property type="project" value="UniProtKB-UniRule"/>
</dbReference>
<evidence type="ECO:0000256" key="2">
    <source>
        <dbReference type="ARBA" id="ARBA00022485"/>
    </source>
</evidence>
<dbReference type="Pfam" id="PF16881">
    <property type="entry name" value="LIAS_N"/>
    <property type="match status" value="1"/>
</dbReference>
<keyword evidence="4 9" id="KW-0949">S-adenosyl-L-methionine</keyword>
<proteinExistence type="inferred from homology"/>
<evidence type="ECO:0000256" key="7">
    <source>
        <dbReference type="ARBA" id="ARBA00023014"/>
    </source>
</evidence>
<dbReference type="SFLD" id="SFLDF00271">
    <property type="entry name" value="lipoyl_synthase"/>
    <property type="match status" value="1"/>
</dbReference>
<evidence type="ECO:0000256" key="1">
    <source>
        <dbReference type="ARBA" id="ARBA00004173"/>
    </source>
</evidence>
<feature type="binding site" evidence="9">
    <location>
        <position position="179"/>
    </location>
    <ligand>
        <name>[4Fe-4S] cluster</name>
        <dbReference type="ChEBI" id="CHEBI:49883"/>
        <label>2</label>
        <note>4Fe-4S-S-AdoMet</note>
    </ligand>
</feature>
<keyword evidence="9" id="KW-0496">Mitochondrion</keyword>
<feature type="binding site" evidence="9">
    <location>
        <position position="144"/>
    </location>
    <ligand>
        <name>[4Fe-4S] cluster</name>
        <dbReference type="ChEBI" id="CHEBI:49883"/>
        <label>1</label>
    </ligand>
</feature>
<evidence type="ECO:0000256" key="9">
    <source>
        <dbReference type="HAMAP-Rule" id="MF_03123"/>
    </source>
</evidence>
<dbReference type="UniPathway" id="UPA00538">
    <property type="reaction ID" value="UER00593"/>
</dbReference>
<reference evidence="11" key="3">
    <citation type="submission" date="2025-09" db="UniProtKB">
        <authorList>
            <consortium name="Ensembl"/>
        </authorList>
    </citation>
    <scope>IDENTIFICATION</scope>
</reference>
<dbReference type="NCBIfam" id="NF009544">
    <property type="entry name" value="PRK12928.1"/>
    <property type="match status" value="1"/>
</dbReference>
<reference evidence="11 12" key="1">
    <citation type="journal article" date="2014" name="Nat. Genet.">
        <title>Whole-genome sequence of a flatfish provides insights into ZW sex chromosome evolution and adaptation to a benthic lifestyle.</title>
        <authorList>
            <person name="Chen S."/>
            <person name="Zhang G."/>
            <person name="Shao C."/>
            <person name="Huang Q."/>
            <person name="Liu G."/>
            <person name="Zhang P."/>
            <person name="Song W."/>
            <person name="An N."/>
            <person name="Chalopin D."/>
            <person name="Volff J.N."/>
            <person name="Hong Y."/>
            <person name="Li Q."/>
            <person name="Sha Z."/>
            <person name="Zhou H."/>
            <person name="Xie M."/>
            <person name="Yu Q."/>
            <person name="Liu Y."/>
            <person name="Xiang H."/>
            <person name="Wang N."/>
            <person name="Wu K."/>
            <person name="Yang C."/>
            <person name="Zhou Q."/>
            <person name="Liao X."/>
            <person name="Yang L."/>
            <person name="Hu Q."/>
            <person name="Zhang J."/>
            <person name="Meng L."/>
            <person name="Jin L."/>
            <person name="Tian Y."/>
            <person name="Lian J."/>
            <person name="Yang J."/>
            <person name="Miao G."/>
            <person name="Liu S."/>
            <person name="Liang Z."/>
            <person name="Yan F."/>
            <person name="Li Y."/>
            <person name="Sun B."/>
            <person name="Zhang H."/>
            <person name="Zhang J."/>
            <person name="Zhu Y."/>
            <person name="Du M."/>
            <person name="Zhao Y."/>
            <person name="Schartl M."/>
            <person name="Tang Q."/>
            <person name="Wang J."/>
        </authorList>
    </citation>
    <scope>NUCLEOTIDE SEQUENCE</scope>
</reference>
<dbReference type="SUPFAM" id="SSF102114">
    <property type="entry name" value="Radical SAM enzymes"/>
    <property type="match status" value="1"/>
</dbReference>
<dbReference type="InterPro" id="IPR058240">
    <property type="entry name" value="rSAM_sf"/>
</dbReference>
<keyword evidence="7 9" id="KW-0411">Iron-sulfur</keyword>
<name>A0A3P8UWB7_CYNSE</name>
<dbReference type="EC" id="2.8.1.8" evidence="9"/>
<dbReference type="CDD" id="cd01335">
    <property type="entry name" value="Radical_SAM"/>
    <property type="match status" value="1"/>
</dbReference>
<evidence type="ECO:0000259" key="10">
    <source>
        <dbReference type="PROSITE" id="PS51918"/>
    </source>
</evidence>
<dbReference type="GO" id="GO:0009249">
    <property type="term" value="P:protein lipoylation"/>
    <property type="evidence" value="ECO:0007669"/>
    <property type="project" value="UniProtKB-UniRule"/>
</dbReference>
<dbReference type="SMART" id="SM00729">
    <property type="entry name" value="Elp3"/>
    <property type="match status" value="1"/>
</dbReference>
<dbReference type="OMA" id="PYCDIDF"/>
<organism evidence="11 12">
    <name type="scientific">Cynoglossus semilaevis</name>
    <name type="common">Tongue sole</name>
    <dbReference type="NCBI Taxonomy" id="244447"/>
    <lineage>
        <taxon>Eukaryota</taxon>
        <taxon>Metazoa</taxon>
        <taxon>Chordata</taxon>
        <taxon>Craniata</taxon>
        <taxon>Vertebrata</taxon>
        <taxon>Euteleostomi</taxon>
        <taxon>Actinopterygii</taxon>
        <taxon>Neopterygii</taxon>
        <taxon>Teleostei</taxon>
        <taxon>Neoteleostei</taxon>
        <taxon>Acanthomorphata</taxon>
        <taxon>Carangaria</taxon>
        <taxon>Pleuronectiformes</taxon>
        <taxon>Pleuronectoidei</taxon>
        <taxon>Cynoglossidae</taxon>
        <taxon>Cynoglossinae</taxon>
        <taxon>Cynoglossus</taxon>
    </lineage>
</organism>
<dbReference type="InterPro" id="IPR013785">
    <property type="entry name" value="Aldolase_TIM"/>
</dbReference>
<keyword evidence="5 9" id="KW-0479">Metal-binding</keyword>
<reference evidence="11" key="2">
    <citation type="submission" date="2025-08" db="UniProtKB">
        <authorList>
            <consortium name="Ensembl"/>
        </authorList>
    </citation>
    <scope>IDENTIFICATION</scope>
</reference>
<dbReference type="Ensembl" id="ENSCSET00000007562.1">
    <property type="protein sequence ID" value="ENSCSEP00000007483.1"/>
    <property type="gene ID" value="ENSCSEG00000004830.1"/>
</dbReference>
<comment type="function">
    <text evidence="9">Catalyzes the radical-mediated insertion of two sulfur atoms into the C-6 and C-8 positions of the octanoyl moiety bound to the lipoyl domains of lipoate-dependent enzymes, thereby converting the octanoylated domains into lipoylated derivatives.</text>
</comment>
<keyword evidence="3 9" id="KW-0808">Transferase</keyword>
<dbReference type="GO" id="GO:0005739">
    <property type="term" value="C:mitochondrion"/>
    <property type="evidence" value="ECO:0007669"/>
    <property type="project" value="UniProtKB-SubCell"/>
</dbReference>
<dbReference type="AlphaFoldDB" id="A0A3P8UWB7"/>
<dbReference type="InterPro" id="IPR031691">
    <property type="entry name" value="LIAS_N"/>
</dbReference>
<comment type="subcellular location">
    <subcellularLocation>
        <location evidence="1 9">Mitochondrion</location>
    </subcellularLocation>
</comment>
<sequence length="413" mass="46348">MQHQTKAAARRGLLPLESRLLTKVMALFKQSCCVAGRFSTHHSWLTYRCVPHVFSNCLSSVATSSSAPTERKMGQLSDDGPDLQDFISGELSDKSKWTEYKGNLRRQKGERLRLPPWLKTEIPIGKNYNKLKNTLRDLNLHTVCEEARCPNIGECWGGGEHATATATIMLMGDTCTRGCRFCSVKTARRPPPLDPDEPYHTAQAIAAWGLDYVVLTSVDRDDIADGGAEHFAKTVSNIKERNPKLLVECLTPDFRGDLAAVERVALSGLDVYAHNVETVRELQRFVRDPKANFDQSLSVLKHAKKVNPALLTKTSIMLGLGESDQQIHNTLTELREAEVDCLTLGQYMQPTKRHLKVDEYITPEKFSYWEKVGNDMGFAYTASGPLVRSSYKAGEFFLKNLLKKRRTAVTKEE</sequence>
<dbReference type="OrthoDB" id="3231at2759"/>
<feature type="binding site" evidence="9">
    <location>
        <position position="155"/>
    </location>
    <ligand>
        <name>[4Fe-4S] cluster</name>
        <dbReference type="ChEBI" id="CHEBI:49883"/>
        <label>1</label>
    </ligand>
</feature>
<dbReference type="InterPro" id="IPR006638">
    <property type="entry name" value="Elp3/MiaA/NifB-like_rSAM"/>
</dbReference>
<keyword evidence="2 9" id="KW-0004">4Fe-4S</keyword>
<dbReference type="InterPro" id="IPR003698">
    <property type="entry name" value="Lipoyl_synth"/>
</dbReference>
<comment type="cofactor">
    <cofactor evidence="9">
        <name>[4Fe-4S] cluster</name>
        <dbReference type="ChEBI" id="CHEBI:49883"/>
    </cofactor>
    <text evidence="9">Binds 2 [4Fe-4S] clusters per subunit. One cluster is coordinated with 3 cysteines and an exchangeable S-adenosyl-L-methionine.</text>
</comment>
<comment type="catalytic activity">
    <reaction evidence="8 9">
        <text>[[Fe-S] cluster scaffold protein carrying a second [4Fe-4S](2+) cluster] + N(6)-octanoyl-L-lysyl-[protein] + 2 oxidized [2Fe-2S]-[ferredoxin] + 2 S-adenosyl-L-methionine + 4 H(+) = [[Fe-S] cluster scaffold protein] + N(6)-[(R)-dihydrolipoyl]-L-lysyl-[protein] + 4 Fe(3+) + 2 hydrogen sulfide + 2 5'-deoxyadenosine + 2 L-methionine + 2 reduced [2Fe-2S]-[ferredoxin]</text>
        <dbReference type="Rhea" id="RHEA:16585"/>
        <dbReference type="Rhea" id="RHEA-COMP:9928"/>
        <dbReference type="Rhea" id="RHEA-COMP:10000"/>
        <dbReference type="Rhea" id="RHEA-COMP:10001"/>
        <dbReference type="Rhea" id="RHEA-COMP:10475"/>
        <dbReference type="Rhea" id="RHEA-COMP:14568"/>
        <dbReference type="Rhea" id="RHEA-COMP:14569"/>
        <dbReference type="ChEBI" id="CHEBI:15378"/>
        <dbReference type="ChEBI" id="CHEBI:17319"/>
        <dbReference type="ChEBI" id="CHEBI:29034"/>
        <dbReference type="ChEBI" id="CHEBI:29919"/>
        <dbReference type="ChEBI" id="CHEBI:33722"/>
        <dbReference type="ChEBI" id="CHEBI:33737"/>
        <dbReference type="ChEBI" id="CHEBI:33738"/>
        <dbReference type="ChEBI" id="CHEBI:57844"/>
        <dbReference type="ChEBI" id="CHEBI:59789"/>
        <dbReference type="ChEBI" id="CHEBI:78809"/>
        <dbReference type="ChEBI" id="CHEBI:83100"/>
        <dbReference type="EC" id="2.8.1.8"/>
    </reaction>
</comment>
<dbReference type="SFLD" id="SFLDG01058">
    <property type="entry name" value="lipoyl_synthase_like"/>
    <property type="match status" value="1"/>
</dbReference>
<evidence type="ECO:0000256" key="8">
    <source>
        <dbReference type="ARBA" id="ARBA00047326"/>
    </source>
</evidence>
<dbReference type="InParanoid" id="A0A3P8UWB7"/>
<dbReference type="GO" id="GO:0051539">
    <property type="term" value="F:4 iron, 4 sulfur cluster binding"/>
    <property type="evidence" value="ECO:0007669"/>
    <property type="project" value="UniProtKB-UniRule"/>
</dbReference>
<evidence type="ECO:0000256" key="3">
    <source>
        <dbReference type="ARBA" id="ARBA00022679"/>
    </source>
</evidence>
<evidence type="ECO:0000256" key="4">
    <source>
        <dbReference type="ARBA" id="ARBA00022691"/>
    </source>
</evidence>
<evidence type="ECO:0000313" key="11">
    <source>
        <dbReference type="Ensembl" id="ENSCSEP00000007483.1"/>
    </source>
</evidence>
<dbReference type="Proteomes" id="UP000265120">
    <property type="component" value="Chromosome 9"/>
</dbReference>
<dbReference type="InterPro" id="IPR007197">
    <property type="entry name" value="rSAM"/>
</dbReference>
<dbReference type="HAMAP" id="MF_00206">
    <property type="entry name" value="Lipoyl_synth"/>
    <property type="match status" value="1"/>
</dbReference>
<dbReference type="Pfam" id="PF04055">
    <property type="entry name" value="Radical_SAM"/>
    <property type="match status" value="1"/>
</dbReference>
<feature type="binding site" evidence="9">
    <location>
        <position position="149"/>
    </location>
    <ligand>
        <name>[4Fe-4S] cluster</name>
        <dbReference type="ChEBI" id="CHEBI:49883"/>
        <label>1</label>
    </ligand>
</feature>
<evidence type="ECO:0000256" key="6">
    <source>
        <dbReference type="ARBA" id="ARBA00023004"/>
    </source>
</evidence>
<dbReference type="FunCoup" id="A0A3P8UWB7">
    <property type="interactions" value="1310"/>
</dbReference>
<feature type="binding site" evidence="9">
    <location>
        <position position="182"/>
    </location>
    <ligand>
        <name>[4Fe-4S] cluster</name>
        <dbReference type="ChEBI" id="CHEBI:49883"/>
        <label>2</label>
        <note>4Fe-4S-S-AdoMet</note>
    </ligand>
</feature>
<dbReference type="NCBIfam" id="NF004019">
    <property type="entry name" value="PRK05481.1"/>
    <property type="match status" value="1"/>
</dbReference>
<dbReference type="PANTHER" id="PTHR10949:SF0">
    <property type="entry name" value="LIPOYL SYNTHASE, MITOCHONDRIAL"/>
    <property type="match status" value="1"/>
</dbReference>
<keyword evidence="6 9" id="KW-0408">Iron</keyword>
<dbReference type="GeneTree" id="ENSGT00390000006234"/>
<dbReference type="GeneID" id="103383676"/>
<accession>A0A3P8UWB7</accession>
<comment type="pathway">
    <text evidence="9">Protein modification; protein lipoylation via endogenous pathway; protein N(6)-(lipoyl)lysine from octanoyl-[acyl-carrier-protein]: step 2/2.</text>
</comment>
<dbReference type="Gene3D" id="3.20.20.70">
    <property type="entry name" value="Aldolase class I"/>
    <property type="match status" value="1"/>
</dbReference>
<feature type="binding site" evidence="9">
    <location>
        <position position="175"/>
    </location>
    <ligand>
        <name>[4Fe-4S] cluster</name>
        <dbReference type="ChEBI" id="CHEBI:49883"/>
        <label>2</label>
        <note>4Fe-4S-S-AdoMet</note>
    </ligand>
</feature>
<dbReference type="PROSITE" id="PS51918">
    <property type="entry name" value="RADICAL_SAM"/>
    <property type="match status" value="1"/>
</dbReference>
<feature type="binding site" evidence="9">
    <location>
        <position position="390"/>
    </location>
    <ligand>
        <name>[4Fe-4S] cluster</name>
        <dbReference type="ChEBI" id="CHEBI:49883"/>
        <label>1</label>
    </ligand>
</feature>
<dbReference type="STRING" id="244447.ENSCSEP00000007483"/>
<comment type="similarity">
    <text evidence="9">Belongs to the radical SAM superfamily. Lipoyl synthase family.</text>
</comment>
<dbReference type="RefSeq" id="XP_008315124.1">
    <property type="nucleotide sequence ID" value="XM_008316902.3"/>
</dbReference>
<evidence type="ECO:0000313" key="12">
    <source>
        <dbReference type="Proteomes" id="UP000265120"/>
    </source>
</evidence>
<dbReference type="FunFam" id="3.20.20.70:FF:000036">
    <property type="entry name" value="Lipoyl synthase, mitochondrial"/>
    <property type="match status" value="1"/>
</dbReference>
<gene>
    <name evidence="9" type="primary">LIAS</name>
</gene>
<dbReference type="NCBIfam" id="TIGR00510">
    <property type="entry name" value="lipA"/>
    <property type="match status" value="1"/>
</dbReference>
<dbReference type="CTD" id="11019"/>